<sequence length="110" mass="12866">MNRDPRRRGSRIADAVGKPPSATTEMVQRLESRGLLTYEPYAGRRSPRRDVRRPRSWLTRTRRSCGSFETCWSSKLPTARRWRLRGTSARRSPTGSPYRCSIRPRELMPF</sequence>
<comment type="caution">
    <text evidence="3">The sequence shown here is derived from an EMBL/GenBank/DDBJ whole genome shotgun (WGS) entry which is preliminary data.</text>
</comment>
<dbReference type="InterPro" id="IPR036390">
    <property type="entry name" value="WH_DNA-bd_sf"/>
</dbReference>
<gene>
    <name evidence="3" type="ORF">DM868_00045</name>
</gene>
<dbReference type="Proteomes" id="UP000308037">
    <property type="component" value="Unassembled WGS sequence"/>
</dbReference>
<dbReference type="AlphaFoldDB" id="A0A4U5JGJ2"/>
<evidence type="ECO:0000259" key="2">
    <source>
        <dbReference type="Pfam" id="PF01325"/>
    </source>
</evidence>
<evidence type="ECO:0000256" key="1">
    <source>
        <dbReference type="SAM" id="MobiDB-lite"/>
    </source>
</evidence>
<dbReference type="EMBL" id="QKNX01000001">
    <property type="protein sequence ID" value="TKR27526.1"/>
    <property type="molecule type" value="Genomic_DNA"/>
</dbReference>
<organism evidence="3 4">
    <name type="scientific">Natronomonas salsuginis</name>
    <dbReference type="NCBI Taxonomy" id="2217661"/>
    <lineage>
        <taxon>Archaea</taxon>
        <taxon>Methanobacteriati</taxon>
        <taxon>Methanobacteriota</taxon>
        <taxon>Stenosarchaea group</taxon>
        <taxon>Halobacteria</taxon>
        <taxon>Halobacteriales</taxon>
        <taxon>Natronomonadaceae</taxon>
        <taxon>Natronomonas</taxon>
    </lineage>
</organism>
<protein>
    <recommendedName>
        <fullName evidence="2">HTH dtxR-type domain-containing protein</fullName>
    </recommendedName>
</protein>
<evidence type="ECO:0000313" key="3">
    <source>
        <dbReference type="EMBL" id="TKR27526.1"/>
    </source>
</evidence>
<dbReference type="Gene3D" id="1.10.10.10">
    <property type="entry name" value="Winged helix-like DNA-binding domain superfamily/Winged helix DNA-binding domain"/>
    <property type="match status" value="1"/>
</dbReference>
<dbReference type="InterPro" id="IPR036388">
    <property type="entry name" value="WH-like_DNA-bd_sf"/>
</dbReference>
<proteinExistence type="predicted"/>
<dbReference type="OrthoDB" id="266552at2157"/>
<accession>A0A4U5JGJ2</accession>
<dbReference type="GO" id="GO:0003677">
    <property type="term" value="F:DNA binding"/>
    <property type="evidence" value="ECO:0007669"/>
    <property type="project" value="InterPro"/>
</dbReference>
<feature type="region of interest" description="Disordered" evidence="1">
    <location>
        <begin position="1"/>
        <end position="25"/>
    </location>
</feature>
<dbReference type="Pfam" id="PF01325">
    <property type="entry name" value="Fe_dep_repress"/>
    <property type="match status" value="1"/>
</dbReference>
<evidence type="ECO:0000313" key="4">
    <source>
        <dbReference type="Proteomes" id="UP000308037"/>
    </source>
</evidence>
<name>A0A4U5JGJ2_9EURY</name>
<reference evidence="3 4" key="1">
    <citation type="submission" date="2019-04" db="EMBL/GenBank/DDBJ databases">
        <title>Natronomonas sp. F20-122 a newhaloarchaeon isolated from a saline saltern of Isla Bacuta, Huelva, Spain.</title>
        <authorList>
            <person name="Duran-Viseras A."/>
            <person name="Sanchez-Porro C."/>
            <person name="Ventosa A."/>
        </authorList>
    </citation>
    <scope>NUCLEOTIDE SEQUENCE [LARGE SCALE GENOMIC DNA]</scope>
    <source>
        <strain evidence="3 4">F20-122</strain>
    </source>
</reference>
<keyword evidence="4" id="KW-1185">Reference proteome</keyword>
<feature type="compositionally biased region" description="Basic residues" evidence="1">
    <location>
        <begin position="1"/>
        <end position="10"/>
    </location>
</feature>
<dbReference type="SUPFAM" id="SSF46785">
    <property type="entry name" value="Winged helix' DNA-binding domain"/>
    <property type="match status" value="1"/>
</dbReference>
<feature type="domain" description="HTH dtxR-type" evidence="2">
    <location>
        <begin position="10"/>
        <end position="43"/>
    </location>
</feature>
<dbReference type="InterPro" id="IPR022687">
    <property type="entry name" value="HTH_DTXR"/>
</dbReference>